<accession>A0A1F7WZA8</accession>
<evidence type="ECO:0000313" key="2">
    <source>
        <dbReference type="Proteomes" id="UP000178735"/>
    </source>
</evidence>
<dbReference type="InterPro" id="IPR006487">
    <property type="entry name" value="Phage_lambda_L"/>
</dbReference>
<dbReference type="AlphaFoldDB" id="A0A1F7WZA8"/>
<reference evidence="1 2" key="1">
    <citation type="journal article" date="2016" name="Nat. Commun.">
        <title>Thousands of microbial genomes shed light on interconnected biogeochemical processes in an aquifer system.</title>
        <authorList>
            <person name="Anantharaman K."/>
            <person name="Brown C.T."/>
            <person name="Hug L.A."/>
            <person name="Sharon I."/>
            <person name="Castelle C.J."/>
            <person name="Probst A.J."/>
            <person name="Thomas B.C."/>
            <person name="Singh A."/>
            <person name="Wilkins M.J."/>
            <person name="Karaoz U."/>
            <person name="Brodie E.L."/>
            <person name="Williams K.H."/>
            <person name="Hubbard S.S."/>
            <person name="Banfield J.F."/>
        </authorList>
    </citation>
    <scope>NUCLEOTIDE SEQUENCE [LARGE SCALE GENOMIC DNA]</scope>
</reference>
<gene>
    <name evidence="1" type="ORF">A2008_00690</name>
</gene>
<proteinExistence type="predicted"/>
<comment type="caution">
    <text evidence="1">The sequence shown here is derived from an EMBL/GenBank/DDBJ whole genome shotgun (WGS) entry which is preliminary data.</text>
</comment>
<name>A0A1F7WZA8_9BACT</name>
<dbReference type="GO" id="GO:0030430">
    <property type="term" value="C:host cell cytoplasm"/>
    <property type="evidence" value="ECO:0007669"/>
    <property type="project" value="InterPro"/>
</dbReference>
<evidence type="ECO:0008006" key="3">
    <source>
        <dbReference type="Google" id="ProtNLM"/>
    </source>
</evidence>
<dbReference type="GO" id="GO:0046718">
    <property type="term" value="P:symbiont entry into host cell"/>
    <property type="evidence" value="ECO:0007669"/>
    <property type="project" value="InterPro"/>
</dbReference>
<evidence type="ECO:0000313" key="1">
    <source>
        <dbReference type="EMBL" id="OGM07993.1"/>
    </source>
</evidence>
<dbReference type="Pfam" id="PF05100">
    <property type="entry name" value="Phage_tail_L"/>
    <property type="match status" value="1"/>
</dbReference>
<sequence>MLNISAAAKIEKNKLAADGAWLVLLEITIPVLNETLRLVRNTDDVTWRGYTWTAFPFEPDEISEDSKGELQTLAVKVSNVTRTIQYYLEQGDGGIGATVKLFVVHSKHLDLTQAEYEETFEITSTSADAQWVTFSLGLGYPLMARRPERRILKNFCHFEYGGAECAVSAAVKLDHPTCNKSLVNCRERENSVRYGGEPSIPSGGTFI</sequence>
<organism evidence="1 2">
    <name type="scientific">Candidatus Wallbacteria bacterium GWC2_49_35</name>
    <dbReference type="NCBI Taxonomy" id="1817813"/>
    <lineage>
        <taxon>Bacteria</taxon>
        <taxon>Candidatus Walliibacteriota</taxon>
    </lineage>
</organism>
<dbReference type="Proteomes" id="UP000178735">
    <property type="component" value="Unassembled WGS sequence"/>
</dbReference>
<dbReference type="GO" id="GO:0051536">
    <property type="term" value="F:iron-sulfur cluster binding"/>
    <property type="evidence" value="ECO:0007669"/>
    <property type="project" value="InterPro"/>
</dbReference>
<protein>
    <recommendedName>
        <fullName evidence="3">Phage minor tail protein L</fullName>
    </recommendedName>
</protein>
<dbReference type="STRING" id="1817813.A2008_00690"/>
<dbReference type="EMBL" id="MGFH01000032">
    <property type="protein sequence ID" value="OGM07993.1"/>
    <property type="molecule type" value="Genomic_DNA"/>
</dbReference>